<dbReference type="Proteomes" id="UP001145114">
    <property type="component" value="Unassembled WGS sequence"/>
</dbReference>
<evidence type="ECO:0000313" key="2">
    <source>
        <dbReference type="Proteomes" id="UP001145114"/>
    </source>
</evidence>
<evidence type="ECO:0000313" key="1">
    <source>
        <dbReference type="EMBL" id="KAJ1673702.1"/>
    </source>
</evidence>
<dbReference type="EMBL" id="JAMZIH010006659">
    <property type="protein sequence ID" value="KAJ1673702.1"/>
    <property type="molecule type" value="Genomic_DNA"/>
</dbReference>
<accession>A0ACC1HB82</accession>
<gene>
    <name evidence="1" type="primary">PRP45</name>
    <name evidence="1" type="ORF">EV182_004724</name>
</gene>
<reference evidence="1" key="1">
    <citation type="submission" date="2022-06" db="EMBL/GenBank/DDBJ databases">
        <title>Phylogenomic reconstructions and comparative analyses of Kickxellomycotina fungi.</title>
        <authorList>
            <person name="Reynolds N.K."/>
            <person name="Stajich J.E."/>
            <person name="Barry K."/>
            <person name="Grigoriev I.V."/>
            <person name="Crous P."/>
            <person name="Smith M.E."/>
        </authorList>
    </citation>
    <scope>NUCLEOTIDE SEQUENCE</scope>
    <source>
        <strain evidence="1">RSA 2271</strain>
    </source>
</reference>
<organism evidence="1 2">
    <name type="scientific">Spiromyces aspiralis</name>
    <dbReference type="NCBI Taxonomy" id="68401"/>
    <lineage>
        <taxon>Eukaryota</taxon>
        <taxon>Fungi</taxon>
        <taxon>Fungi incertae sedis</taxon>
        <taxon>Zoopagomycota</taxon>
        <taxon>Kickxellomycotina</taxon>
        <taxon>Kickxellomycetes</taxon>
        <taxon>Kickxellales</taxon>
        <taxon>Kickxellaceae</taxon>
        <taxon>Spiromyces</taxon>
    </lineage>
</organism>
<protein>
    <submittedName>
        <fullName evidence="1">mRNA splicing protein</fullName>
    </submittedName>
</protein>
<keyword evidence="2" id="KW-1185">Reference proteome</keyword>
<name>A0ACC1HB82_9FUNG</name>
<proteinExistence type="predicted"/>
<sequence>MPVDPMEPPKFQHKRIPAKPPSPPPPVMHSPPRKVTAEEQKAWVIPPSISNWKNAKGYTIPLDKRLAADGRGLQEVQINDKFAALSEALLAAERHAREEVRQRNLMQQKLAQKEKEAKEERLRVLAQQAREERAGIAHGAGNPASPLPAHNRRLSSGYSGSEPGSESDEDSREARARDELRRQRQKERERELRLSHMGAETKAKHLARTENRDISEKIALGLAKPTVSKDSMFDARLFNQSAGLSSGFRDDETFNPYEKPLFDTTSRTSVYRPRPVGTSDEFGGGDSGRIEEMMRNDRFSTGFKGFKGTEEGPAHAHTGPVEFEKEDVFGVDEFLSEAKRGSKRSGAGENSKDR</sequence>
<comment type="caution">
    <text evidence="1">The sequence shown here is derived from an EMBL/GenBank/DDBJ whole genome shotgun (WGS) entry which is preliminary data.</text>
</comment>